<accession>A0A1X0QJC6</accession>
<dbReference type="Pfam" id="PF01498">
    <property type="entry name" value="HTH_Tnp_Tc3_2"/>
    <property type="match status" value="1"/>
</dbReference>
<evidence type="ECO:0000259" key="1">
    <source>
        <dbReference type="Pfam" id="PF01498"/>
    </source>
</evidence>
<proteinExistence type="predicted"/>
<sequence length="148" mass="17720">MAKHITKEDKIKIVTLKEAGVKNLEIMNKFKINKATFFRIFQRYRLMNNINRKKGFSRPKIFNESEIDFIKSKVKKFKIGSKKLVKELNVVLDKTSTPRTYMNVLNNNDLVAYRPFKKPLLSIKNIYLRLIIAKEHIWDTIDYWKRIL</sequence>
<dbReference type="EMBL" id="LTAI01000102">
    <property type="protein sequence ID" value="ORD99852.1"/>
    <property type="molecule type" value="Genomic_DNA"/>
</dbReference>
<organism evidence="2 3">
    <name type="scientific">Hepatospora eriocheir</name>
    <dbReference type="NCBI Taxonomy" id="1081669"/>
    <lineage>
        <taxon>Eukaryota</taxon>
        <taxon>Fungi</taxon>
        <taxon>Fungi incertae sedis</taxon>
        <taxon>Microsporidia</taxon>
        <taxon>Hepatosporidae</taxon>
        <taxon>Hepatospora</taxon>
    </lineage>
</organism>
<dbReference type="GO" id="GO:0006313">
    <property type="term" value="P:DNA transposition"/>
    <property type="evidence" value="ECO:0007669"/>
    <property type="project" value="InterPro"/>
</dbReference>
<name>A0A1X0QJC6_9MICR</name>
<dbReference type="InterPro" id="IPR002492">
    <property type="entry name" value="Transposase_Tc1-like"/>
</dbReference>
<gene>
    <name evidence="2" type="ORF">A0H76_53</name>
</gene>
<protein>
    <recommendedName>
        <fullName evidence="1">Transposase Tc1-like domain-containing protein</fullName>
    </recommendedName>
</protein>
<dbReference type="GO" id="GO:0015074">
    <property type="term" value="P:DNA integration"/>
    <property type="evidence" value="ECO:0007669"/>
    <property type="project" value="InterPro"/>
</dbReference>
<dbReference type="SUPFAM" id="SSF46689">
    <property type="entry name" value="Homeodomain-like"/>
    <property type="match status" value="1"/>
</dbReference>
<feature type="domain" description="Transposase Tc1-like" evidence="1">
    <location>
        <begin position="78"/>
        <end position="136"/>
    </location>
</feature>
<reference evidence="2 3" key="1">
    <citation type="journal article" date="2017" name="Environ. Microbiol.">
        <title>Decay of the glycolytic pathway and adaptation to intranuclear parasitism within Enterocytozoonidae microsporidia.</title>
        <authorList>
            <person name="Wiredu Boakye D."/>
            <person name="Jaroenlak P."/>
            <person name="Prachumwat A."/>
            <person name="Williams T.A."/>
            <person name="Bateman K.S."/>
            <person name="Itsathitphaisarn O."/>
            <person name="Sritunyalucksana K."/>
            <person name="Paszkiewicz K.H."/>
            <person name="Moore K.A."/>
            <person name="Stentiford G.D."/>
            <person name="Williams B.A."/>
        </authorList>
    </citation>
    <scope>NUCLEOTIDE SEQUENCE [LARGE SCALE GENOMIC DNA]</scope>
    <source>
        <strain evidence="3">canceri</strain>
    </source>
</reference>
<dbReference type="VEuPathDB" id="MicrosporidiaDB:HERIO_2015"/>
<dbReference type="AlphaFoldDB" id="A0A1X0QJC6"/>
<dbReference type="GO" id="GO:0003677">
    <property type="term" value="F:DNA binding"/>
    <property type="evidence" value="ECO:0007669"/>
    <property type="project" value="InterPro"/>
</dbReference>
<dbReference type="Proteomes" id="UP000192501">
    <property type="component" value="Unassembled WGS sequence"/>
</dbReference>
<evidence type="ECO:0000313" key="3">
    <source>
        <dbReference type="Proteomes" id="UP000192501"/>
    </source>
</evidence>
<evidence type="ECO:0000313" key="2">
    <source>
        <dbReference type="EMBL" id="ORD99852.1"/>
    </source>
</evidence>
<dbReference type="InterPro" id="IPR009057">
    <property type="entry name" value="Homeodomain-like_sf"/>
</dbReference>
<comment type="caution">
    <text evidence="2">The sequence shown here is derived from an EMBL/GenBank/DDBJ whole genome shotgun (WGS) entry which is preliminary data.</text>
</comment>
<dbReference type="VEuPathDB" id="MicrosporidiaDB:A0H76_53"/>